<dbReference type="Proteomes" id="UP000186804">
    <property type="component" value="Unassembled WGS sequence"/>
</dbReference>
<sequence>MNKEYLTLALCYLGIIRCSDSCKLLSQFSIKSPTLINKRLNMLLTPLIAVSCKKLAHNDDKYLKWDGNLVIFLRKCFQGELIFILIADTSKFPIKYAPMVMQELKVRLEILLFGSAVVGRQSNISNKNLNKTFNANSAIHCIAYIISQLRAGSLDRLLRGATAELFERYNNLKLFKKCVNIESHVDIVKCSVNKAIAHLFGSQENLHVLEEKTLKLTQDALLFSSDARNLYKQKQGNFLLSIYTTKILISIAIAIFCIYKKIK</sequence>
<feature type="transmembrane region" description="Helical" evidence="1">
    <location>
        <begin position="238"/>
        <end position="259"/>
    </location>
</feature>
<evidence type="ECO:0000256" key="1">
    <source>
        <dbReference type="SAM" id="Phobius"/>
    </source>
</evidence>
<organism evidence="2 3">
    <name type="scientific">Cryptosporidium andersoni</name>
    <dbReference type="NCBI Taxonomy" id="117008"/>
    <lineage>
        <taxon>Eukaryota</taxon>
        <taxon>Sar</taxon>
        <taxon>Alveolata</taxon>
        <taxon>Apicomplexa</taxon>
        <taxon>Conoidasida</taxon>
        <taxon>Coccidia</taxon>
        <taxon>Eucoccidiorida</taxon>
        <taxon>Eimeriorina</taxon>
        <taxon>Cryptosporidiidae</taxon>
        <taxon>Cryptosporidium</taxon>
    </lineage>
</organism>
<dbReference type="VEuPathDB" id="CryptoDB:cand_020220"/>
<dbReference type="GeneID" id="92366206"/>
<dbReference type="EMBL" id="LRBS01000043">
    <property type="protein sequence ID" value="OII77312.1"/>
    <property type="molecule type" value="Genomic_DNA"/>
</dbReference>
<reference evidence="2 3" key="1">
    <citation type="submission" date="2016-10" db="EMBL/GenBank/DDBJ databases">
        <title>Reductive evolution of mitochondrial metabolism and differential evolution of invasion-related proteins in Cryptosporidium.</title>
        <authorList>
            <person name="Liu S."/>
            <person name="Roellig D.M."/>
            <person name="Guo Y."/>
            <person name="Li N."/>
            <person name="Frace M.A."/>
            <person name="Tang K."/>
            <person name="Zhang L."/>
            <person name="Feng Y."/>
            <person name="Xiao L."/>
        </authorList>
    </citation>
    <scope>NUCLEOTIDE SEQUENCE [LARGE SCALE GENOMIC DNA]</scope>
    <source>
        <strain evidence="2">30847</strain>
    </source>
</reference>
<keyword evidence="3" id="KW-1185">Reference proteome</keyword>
<gene>
    <name evidence="2" type="ORF">cand_020220</name>
</gene>
<evidence type="ECO:0000313" key="2">
    <source>
        <dbReference type="EMBL" id="OII77312.1"/>
    </source>
</evidence>
<keyword evidence="1" id="KW-0812">Transmembrane</keyword>
<dbReference type="AlphaFoldDB" id="A0A1J4MT03"/>
<keyword evidence="1" id="KW-0472">Membrane</keyword>
<dbReference type="OrthoDB" id="10300310at2759"/>
<protein>
    <submittedName>
        <fullName evidence="2">Uncharacterized protein</fullName>
    </submittedName>
</protein>
<dbReference type="RefSeq" id="XP_067069158.1">
    <property type="nucleotide sequence ID" value="XM_067212252.1"/>
</dbReference>
<proteinExistence type="predicted"/>
<name>A0A1J4MT03_9CRYT</name>
<keyword evidence="1" id="KW-1133">Transmembrane helix</keyword>
<comment type="caution">
    <text evidence="2">The sequence shown here is derived from an EMBL/GenBank/DDBJ whole genome shotgun (WGS) entry which is preliminary data.</text>
</comment>
<accession>A0A1J4MT03</accession>
<evidence type="ECO:0000313" key="3">
    <source>
        <dbReference type="Proteomes" id="UP000186804"/>
    </source>
</evidence>